<dbReference type="Gene3D" id="3.40.47.10">
    <property type="match status" value="2"/>
</dbReference>
<dbReference type="PANTHER" id="PTHR43365">
    <property type="entry name" value="BLR7806 PROTEIN"/>
    <property type="match status" value="1"/>
</dbReference>
<evidence type="ECO:0000256" key="1">
    <source>
        <dbReference type="ARBA" id="ARBA00010982"/>
    </source>
</evidence>
<sequence length="381" mass="39529">MAYIYDAVRTPRGKGKPQGALASMKPDELVASLARSISERGAGPLAPDALMLGAVGQVGAQGGNIALVSKFRAELPDSTAAVSINNFCVSGLTAMGQAHAMVESGQADSVLAGGVEMMSRVPFMADKADFYSDATLPTRSRYLLVALAADRLAEDQNIPREALDEAALRSQQRSAAAESTPLVASRININGLDHEECVRVGTSETLAAMEPAFGAAAEHYRDILGREIDHRHTIAHAPPISDGAGLALIGAEGAIDAAPRARIVACAEVGGDPAESLTASFAAMRKVLERSGLSLSDMDRVEFMEAFAVTIVQFMRDYDVSLDRVNVSGGHMAKGHPLGASGAILLSTLLDTLDAAEGRYGLVVAAGASGAGSAMIVERLG</sequence>
<dbReference type="Pfam" id="PF00108">
    <property type="entry name" value="Thiolase_N"/>
    <property type="match status" value="1"/>
</dbReference>
<dbReference type="SUPFAM" id="SSF53901">
    <property type="entry name" value="Thiolase-like"/>
    <property type="match status" value="1"/>
</dbReference>
<reference evidence="7 8" key="1">
    <citation type="submission" date="2023-10" db="EMBL/GenBank/DDBJ databases">
        <title>Two novel species belonging to the OM43/NOR5 clade.</title>
        <authorList>
            <person name="Park M."/>
        </authorList>
    </citation>
    <scope>NUCLEOTIDE SEQUENCE [LARGE SCALE GENOMIC DNA]</scope>
    <source>
        <strain evidence="7 8">IMCC45268</strain>
    </source>
</reference>
<evidence type="ECO:0000256" key="4">
    <source>
        <dbReference type="RuleBase" id="RU003557"/>
    </source>
</evidence>
<proteinExistence type="inferred from homology"/>
<keyword evidence="2 4" id="KW-0808">Transferase</keyword>
<dbReference type="CDD" id="cd00751">
    <property type="entry name" value="thiolase"/>
    <property type="match status" value="1"/>
</dbReference>
<evidence type="ECO:0000259" key="6">
    <source>
        <dbReference type="Pfam" id="PF02803"/>
    </source>
</evidence>
<evidence type="ECO:0000259" key="5">
    <source>
        <dbReference type="Pfam" id="PF00108"/>
    </source>
</evidence>
<comment type="similarity">
    <text evidence="1 4">Belongs to the thiolase-like superfamily. Thiolase family.</text>
</comment>
<dbReference type="InterPro" id="IPR020613">
    <property type="entry name" value="Thiolase_CS"/>
</dbReference>
<dbReference type="EC" id="2.3.1.16" evidence="7"/>
<accession>A0ABZ0I9Y5</accession>
<dbReference type="EMBL" id="CP136865">
    <property type="protein sequence ID" value="WOJ95886.1"/>
    <property type="molecule type" value="Genomic_DNA"/>
</dbReference>
<dbReference type="InterPro" id="IPR020616">
    <property type="entry name" value="Thiolase_N"/>
</dbReference>
<dbReference type="NCBIfam" id="TIGR01930">
    <property type="entry name" value="AcCoA-C-Actrans"/>
    <property type="match status" value="1"/>
</dbReference>
<dbReference type="GO" id="GO:0003988">
    <property type="term" value="F:acetyl-CoA C-acyltransferase activity"/>
    <property type="evidence" value="ECO:0007669"/>
    <property type="project" value="UniProtKB-EC"/>
</dbReference>
<evidence type="ECO:0000313" key="8">
    <source>
        <dbReference type="Proteomes" id="UP001626549"/>
    </source>
</evidence>
<keyword evidence="3 4" id="KW-0012">Acyltransferase</keyword>
<evidence type="ECO:0000256" key="2">
    <source>
        <dbReference type="ARBA" id="ARBA00022679"/>
    </source>
</evidence>
<name>A0ABZ0I9Y5_9GAMM</name>
<dbReference type="PIRSF" id="PIRSF000429">
    <property type="entry name" value="Ac-CoA_Ac_transf"/>
    <property type="match status" value="1"/>
</dbReference>
<feature type="domain" description="Thiolase N-terminal" evidence="5">
    <location>
        <begin position="3"/>
        <end position="215"/>
    </location>
</feature>
<feature type="domain" description="Thiolase C-terminal" evidence="6">
    <location>
        <begin position="259"/>
        <end position="379"/>
    </location>
</feature>
<dbReference type="RefSeq" id="WP_407326578.1">
    <property type="nucleotide sequence ID" value="NZ_CP136865.1"/>
</dbReference>
<dbReference type="PANTHER" id="PTHR43365:SF1">
    <property type="entry name" value="ACETYL-COA C-ACYLTRANSFERASE"/>
    <property type="match status" value="1"/>
</dbReference>
<gene>
    <name evidence="7" type="ORF">R0137_11595</name>
</gene>
<protein>
    <submittedName>
        <fullName evidence="7">Acetyl-CoA C-acyltransferase</fullName>
        <ecNumber evidence="7">2.3.1.16</ecNumber>
    </submittedName>
</protein>
<dbReference type="InterPro" id="IPR016039">
    <property type="entry name" value="Thiolase-like"/>
</dbReference>
<evidence type="ECO:0000256" key="3">
    <source>
        <dbReference type="ARBA" id="ARBA00023315"/>
    </source>
</evidence>
<evidence type="ECO:0000313" key="7">
    <source>
        <dbReference type="EMBL" id="WOJ95886.1"/>
    </source>
</evidence>
<dbReference type="PROSITE" id="PS00737">
    <property type="entry name" value="THIOLASE_2"/>
    <property type="match status" value="1"/>
</dbReference>
<dbReference type="Proteomes" id="UP001626549">
    <property type="component" value="Chromosome"/>
</dbReference>
<dbReference type="Pfam" id="PF02803">
    <property type="entry name" value="Thiolase_C"/>
    <property type="match status" value="1"/>
</dbReference>
<dbReference type="InterPro" id="IPR002155">
    <property type="entry name" value="Thiolase"/>
</dbReference>
<organism evidence="7 8">
    <name type="scientific">Congregibacter brevis</name>
    <dbReference type="NCBI Taxonomy" id="3081201"/>
    <lineage>
        <taxon>Bacteria</taxon>
        <taxon>Pseudomonadati</taxon>
        <taxon>Pseudomonadota</taxon>
        <taxon>Gammaproteobacteria</taxon>
        <taxon>Cellvibrionales</taxon>
        <taxon>Halieaceae</taxon>
        <taxon>Congregibacter</taxon>
    </lineage>
</organism>
<dbReference type="InterPro" id="IPR020617">
    <property type="entry name" value="Thiolase_C"/>
</dbReference>
<keyword evidence="8" id="KW-1185">Reference proteome</keyword>